<protein>
    <submittedName>
        <fullName evidence="2">Uncharacterized protein</fullName>
    </submittedName>
</protein>
<accession>A0A3M7S220</accession>
<dbReference type="EMBL" id="REGN01002158">
    <property type="protein sequence ID" value="RNA29844.1"/>
    <property type="molecule type" value="Genomic_DNA"/>
</dbReference>
<keyword evidence="1" id="KW-0472">Membrane</keyword>
<dbReference type="Proteomes" id="UP000276133">
    <property type="component" value="Unassembled WGS sequence"/>
</dbReference>
<sequence>MSIFTNIDKMFKIKIPVLISSVNFVIFGIILGKPNRNKLKYNKKTIEIDKLRLILSTEKKKDFKTFSGQNESLKNLSILIPRSPSKLIYYNFHAPRDDCY</sequence>
<feature type="transmembrane region" description="Helical" evidence="1">
    <location>
        <begin position="13"/>
        <end position="32"/>
    </location>
</feature>
<name>A0A3M7S220_BRAPC</name>
<proteinExistence type="predicted"/>
<keyword evidence="3" id="KW-1185">Reference proteome</keyword>
<evidence type="ECO:0000313" key="3">
    <source>
        <dbReference type="Proteomes" id="UP000276133"/>
    </source>
</evidence>
<gene>
    <name evidence="2" type="ORF">BpHYR1_051406</name>
</gene>
<evidence type="ECO:0000256" key="1">
    <source>
        <dbReference type="SAM" id="Phobius"/>
    </source>
</evidence>
<keyword evidence="1" id="KW-1133">Transmembrane helix</keyword>
<organism evidence="2 3">
    <name type="scientific">Brachionus plicatilis</name>
    <name type="common">Marine rotifer</name>
    <name type="synonym">Brachionus muelleri</name>
    <dbReference type="NCBI Taxonomy" id="10195"/>
    <lineage>
        <taxon>Eukaryota</taxon>
        <taxon>Metazoa</taxon>
        <taxon>Spiralia</taxon>
        <taxon>Gnathifera</taxon>
        <taxon>Rotifera</taxon>
        <taxon>Eurotatoria</taxon>
        <taxon>Monogononta</taxon>
        <taxon>Pseudotrocha</taxon>
        <taxon>Ploima</taxon>
        <taxon>Brachionidae</taxon>
        <taxon>Brachionus</taxon>
    </lineage>
</organism>
<keyword evidence="1" id="KW-0812">Transmembrane</keyword>
<comment type="caution">
    <text evidence="2">The sequence shown here is derived from an EMBL/GenBank/DDBJ whole genome shotgun (WGS) entry which is preliminary data.</text>
</comment>
<reference evidence="2 3" key="1">
    <citation type="journal article" date="2018" name="Sci. Rep.">
        <title>Genomic signatures of local adaptation to the degree of environmental predictability in rotifers.</title>
        <authorList>
            <person name="Franch-Gras L."/>
            <person name="Hahn C."/>
            <person name="Garcia-Roger E.M."/>
            <person name="Carmona M.J."/>
            <person name="Serra M."/>
            <person name="Gomez A."/>
        </authorList>
    </citation>
    <scope>NUCLEOTIDE SEQUENCE [LARGE SCALE GENOMIC DNA]</scope>
    <source>
        <strain evidence="2">HYR1</strain>
    </source>
</reference>
<dbReference type="AlphaFoldDB" id="A0A3M7S220"/>
<evidence type="ECO:0000313" key="2">
    <source>
        <dbReference type="EMBL" id="RNA29844.1"/>
    </source>
</evidence>